<accession>A0ABX0K4T2</accession>
<organism evidence="3 4">
    <name type="scientific">Acetobacter conturbans</name>
    <dbReference type="NCBI Taxonomy" id="1737472"/>
    <lineage>
        <taxon>Bacteria</taxon>
        <taxon>Pseudomonadati</taxon>
        <taxon>Pseudomonadota</taxon>
        <taxon>Alphaproteobacteria</taxon>
        <taxon>Acetobacterales</taxon>
        <taxon>Acetobacteraceae</taxon>
        <taxon>Acetobacter</taxon>
    </lineage>
</organism>
<dbReference type="Proteomes" id="UP000631653">
    <property type="component" value="Unassembled WGS sequence"/>
</dbReference>
<keyword evidence="2" id="KW-0812">Transmembrane</keyword>
<keyword evidence="4" id="KW-1185">Reference proteome</keyword>
<reference evidence="3 4" key="1">
    <citation type="journal article" date="2020" name="Int. J. Syst. Evol. Microbiol.">
        <title>Novel acetic acid bacteria from cider fermentations: Acetobacter conturbans sp. nov. and Acetobacter fallax sp. nov.</title>
        <authorList>
            <person name="Sombolestani A.S."/>
            <person name="Cleenwerck I."/>
            <person name="Cnockaert M."/>
            <person name="Borremans W."/>
            <person name="Wieme A.D."/>
            <person name="De Vuyst L."/>
            <person name="Vandamme P."/>
        </authorList>
    </citation>
    <scope>NUCLEOTIDE SEQUENCE [LARGE SCALE GENOMIC DNA]</scope>
    <source>
        <strain evidence="3 4">LMG 1627</strain>
    </source>
</reference>
<evidence type="ECO:0000256" key="1">
    <source>
        <dbReference type="SAM" id="MobiDB-lite"/>
    </source>
</evidence>
<gene>
    <name evidence="3" type="ORF">GOB81_11995</name>
</gene>
<evidence type="ECO:0000256" key="2">
    <source>
        <dbReference type="SAM" id="Phobius"/>
    </source>
</evidence>
<dbReference type="EMBL" id="WOSY01000011">
    <property type="protein sequence ID" value="NHN89343.1"/>
    <property type="molecule type" value="Genomic_DNA"/>
</dbReference>
<keyword evidence="2" id="KW-0472">Membrane</keyword>
<name>A0ABX0K4T2_9PROT</name>
<evidence type="ECO:0000313" key="3">
    <source>
        <dbReference type="EMBL" id="NHN89343.1"/>
    </source>
</evidence>
<evidence type="ECO:0000313" key="4">
    <source>
        <dbReference type="Proteomes" id="UP000631653"/>
    </source>
</evidence>
<sequence length="63" mass="6542">MPVTPSPAAASVAPAAPAKAASDDYMDQASFKELFQMVGAMLFVALLSAAGWHAAHYSGAWPY</sequence>
<keyword evidence="2" id="KW-1133">Transmembrane helix</keyword>
<feature type="transmembrane region" description="Helical" evidence="2">
    <location>
        <begin position="34"/>
        <end position="55"/>
    </location>
</feature>
<protein>
    <submittedName>
        <fullName evidence="3">Uncharacterized protein</fullName>
    </submittedName>
</protein>
<proteinExistence type="predicted"/>
<feature type="region of interest" description="Disordered" evidence="1">
    <location>
        <begin position="1"/>
        <end position="20"/>
    </location>
</feature>
<comment type="caution">
    <text evidence="3">The sequence shown here is derived from an EMBL/GenBank/DDBJ whole genome shotgun (WGS) entry which is preliminary data.</text>
</comment>